<accession>A0A7W7YA17</accession>
<evidence type="ECO:0000259" key="3">
    <source>
        <dbReference type="Pfam" id="PF00454"/>
    </source>
</evidence>
<dbReference type="AlphaFoldDB" id="A0A7W7YA17"/>
<feature type="region of interest" description="Disordered" evidence="2">
    <location>
        <begin position="1"/>
        <end position="29"/>
    </location>
</feature>
<feature type="compositionally biased region" description="Low complexity" evidence="2">
    <location>
        <begin position="628"/>
        <end position="640"/>
    </location>
</feature>
<feature type="coiled-coil region" evidence="1">
    <location>
        <begin position="510"/>
        <end position="537"/>
    </location>
</feature>
<feature type="domain" description="PI3K/PI4K catalytic" evidence="3">
    <location>
        <begin position="303"/>
        <end position="338"/>
    </location>
</feature>
<feature type="compositionally biased region" description="Basic and acidic residues" evidence="2">
    <location>
        <begin position="659"/>
        <end position="671"/>
    </location>
</feature>
<feature type="compositionally biased region" description="Polar residues" evidence="2">
    <location>
        <begin position="11"/>
        <end position="29"/>
    </location>
</feature>
<evidence type="ECO:0000256" key="1">
    <source>
        <dbReference type="SAM" id="Coils"/>
    </source>
</evidence>
<name>A0A7W7YA17_9BACT</name>
<evidence type="ECO:0000313" key="5">
    <source>
        <dbReference type="Proteomes" id="UP000590740"/>
    </source>
</evidence>
<comment type="caution">
    <text evidence="4">The sequence shown here is derived from an EMBL/GenBank/DDBJ whole genome shotgun (WGS) entry which is preliminary data.</text>
</comment>
<evidence type="ECO:0000313" key="4">
    <source>
        <dbReference type="EMBL" id="MBB5032371.1"/>
    </source>
</evidence>
<reference evidence="4 5" key="1">
    <citation type="submission" date="2020-08" db="EMBL/GenBank/DDBJ databases">
        <title>Genomic Encyclopedia of Type Strains, Phase IV (KMG-IV): sequencing the most valuable type-strain genomes for metagenomic binning, comparative biology and taxonomic classification.</title>
        <authorList>
            <person name="Goeker M."/>
        </authorList>
    </citation>
    <scope>NUCLEOTIDE SEQUENCE [LARGE SCALE GENOMIC DNA]</scope>
    <source>
        <strain evidence="4 5">DSM 12252</strain>
    </source>
</reference>
<evidence type="ECO:0000256" key="2">
    <source>
        <dbReference type="SAM" id="MobiDB-lite"/>
    </source>
</evidence>
<keyword evidence="5" id="KW-1185">Reference proteome</keyword>
<feature type="region of interest" description="Disordered" evidence="2">
    <location>
        <begin position="589"/>
        <end position="733"/>
    </location>
</feature>
<dbReference type="RefSeq" id="WP_184339299.1">
    <property type="nucleotide sequence ID" value="NZ_JACHIG010000003.1"/>
</dbReference>
<dbReference type="Pfam" id="PF00454">
    <property type="entry name" value="PI3_PI4_kinase"/>
    <property type="match status" value="1"/>
</dbReference>
<dbReference type="InterPro" id="IPR000403">
    <property type="entry name" value="PI3/4_kinase_cat_dom"/>
</dbReference>
<feature type="compositionally biased region" description="Acidic residues" evidence="2">
    <location>
        <begin position="644"/>
        <end position="658"/>
    </location>
</feature>
<keyword evidence="1" id="KW-0175">Coiled coil</keyword>
<gene>
    <name evidence="4" type="ORF">HNQ65_001948</name>
</gene>
<dbReference type="Proteomes" id="UP000590740">
    <property type="component" value="Unassembled WGS sequence"/>
</dbReference>
<protein>
    <recommendedName>
        <fullName evidence="3">PI3K/PI4K catalytic domain-containing protein</fullName>
    </recommendedName>
</protein>
<dbReference type="EMBL" id="JACHIG010000003">
    <property type="protein sequence ID" value="MBB5032371.1"/>
    <property type="molecule type" value="Genomic_DNA"/>
</dbReference>
<organism evidence="4 5">
    <name type="scientific">Prosthecobacter vanneervenii</name>
    <dbReference type="NCBI Taxonomy" id="48466"/>
    <lineage>
        <taxon>Bacteria</taxon>
        <taxon>Pseudomonadati</taxon>
        <taxon>Verrucomicrobiota</taxon>
        <taxon>Verrucomicrobiia</taxon>
        <taxon>Verrucomicrobiales</taxon>
        <taxon>Verrucomicrobiaceae</taxon>
        <taxon>Prosthecobacter</taxon>
    </lineage>
</organism>
<feature type="coiled-coil region" evidence="1">
    <location>
        <begin position="106"/>
        <end position="154"/>
    </location>
</feature>
<proteinExistence type="predicted"/>
<feature type="compositionally biased region" description="Polar residues" evidence="2">
    <location>
        <begin position="614"/>
        <end position="625"/>
    </location>
</feature>
<sequence length="733" mass="80281">MPEKQRFEPQDTLSGQDFSFRQNKEMSSAQANETFVVDARFNRALGENGETLGFAKKKFDNDPVVQQQREDLAISEAEKLGELQSKPEVQKWVVDKAVLDNPQVALNNLDDSLSKARKSLERARNEETPDQDAVKALEKEVAVLEKQRAGVMNVMNNPELERMRLLEVQKRNPSITQYVKQFEANKAATALMRSNQGIGASSGNLYADKAMLDDSSLGGDRHLLARAVASHEVDKLIGLNVCAQEKFGQDEQGNLIGVSVQCDGAGVRSQHGQNEWGQTTTAFLDIDYSAPNVQKGLYDLEALDYITGQIDRHQGNIFVDPDTGKVTGIDNDLAFPEVEREQMIAKGEALAKKAVLGMPKMMHQDTAAKIAAMDPEELRRTLESVQSPDGSQKLSKAEIDGAVGRLQNLQRGLAANPSPIKVVAQFDETTYRESIEAQEREALESGLGTDANNTSYIGSIENERKYTQQKIDAGDDLFTKRTEESVGKAKINPEYAAFKQQMNPGQQADYRAMQQQVEKLEGDLAEVRREMAKMQNPTARDKLAALRHGGVDRVRQQLLAKETAIAKELNSRMNGMKLMAAPHVEALQQSQAKAQAERQAQKQAVAQSRVVSPAPQNAGSQNLAASQKAPEPAKLAPLPKAAEDEQDVSDLDLDDDDPKVEVEPKKEDLQKKPSVGDILKKSHSTPNLGGLQQGVEAEEHKPAANSLRASGGWQSAKPSGPKPGGNSLSSSRH</sequence>